<reference evidence="3" key="1">
    <citation type="submission" date="2016-10" db="EMBL/GenBank/DDBJ databases">
        <authorList>
            <person name="Varghese N."/>
            <person name="Submissions S."/>
        </authorList>
    </citation>
    <scope>NUCLEOTIDE SEQUENCE [LARGE SCALE GENOMIC DNA]</scope>
    <source>
        <strain evidence="3">MPL-11</strain>
    </source>
</reference>
<keyword evidence="1" id="KW-1133">Transmembrane helix</keyword>
<keyword evidence="1" id="KW-0812">Transmembrane</keyword>
<dbReference type="EMBL" id="FNJW01000008">
    <property type="protein sequence ID" value="SDQ14992.1"/>
    <property type="molecule type" value="Genomic_DNA"/>
</dbReference>
<evidence type="ECO:0008006" key="4">
    <source>
        <dbReference type="Google" id="ProtNLM"/>
    </source>
</evidence>
<feature type="transmembrane region" description="Helical" evidence="1">
    <location>
        <begin position="6"/>
        <end position="23"/>
    </location>
</feature>
<organism evidence="2 3">
    <name type="scientific">Carnobacterium viridans</name>
    <dbReference type="NCBI Taxonomy" id="174587"/>
    <lineage>
        <taxon>Bacteria</taxon>
        <taxon>Bacillati</taxon>
        <taxon>Bacillota</taxon>
        <taxon>Bacilli</taxon>
        <taxon>Lactobacillales</taxon>
        <taxon>Carnobacteriaceae</taxon>
        <taxon>Carnobacterium</taxon>
    </lineage>
</organism>
<evidence type="ECO:0000313" key="2">
    <source>
        <dbReference type="EMBL" id="SDQ14992.1"/>
    </source>
</evidence>
<name>A0A1H0YII6_9LACT</name>
<accession>A0A1H0YII6</accession>
<feature type="transmembrane region" description="Helical" evidence="1">
    <location>
        <begin position="28"/>
        <end position="45"/>
    </location>
</feature>
<evidence type="ECO:0000256" key="1">
    <source>
        <dbReference type="SAM" id="Phobius"/>
    </source>
</evidence>
<dbReference type="RefSeq" id="WP_176944072.1">
    <property type="nucleotide sequence ID" value="NZ_CP084916.1"/>
</dbReference>
<sequence length="53" mass="5844">MLKNGLFMMTIGFVAIILGLTGLNEHRILILGIGIILIVLGFVLYNKGEKKED</sequence>
<gene>
    <name evidence="2" type="ORF">SAMN04487752_0973</name>
</gene>
<proteinExistence type="predicted"/>
<evidence type="ECO:0000313" key="3">
    <source>
        <dbReference type="Proteomes" id="UP000199481"/>
    </source>
</evidence>
<keyword evidence="1" id="KW-0472">Membrane</keyword>
<protein>
    <recommendedName>
        <fullName evidence="4">PEP-CTERM protein-sorting domain-containing protein</fullName>
    </recommendedName>
</protein>
<keyword evidence="3" id="KW-1185">Reference proteome</keyword>
<dbReference type="Proteomes" id="UP000199481">
    <property type="component" value="Unassembled WGS sequence"/>
</dbReference>
<dbReference type="AlphaFoldDB" id="A0A1H0YII6"/>